<accession>A0A1M6ADD0</accession>
<feature type="domain" description="HTH araC/xylS-type" evidence="5">
    <location>
        <begin position="255"/>
        <end position="356"/>
    </location>
</feature>
<feature type="transmembrane region" description="Helical" evidence="4">
    <location>
        <begin position="193"/>
        <end position="211"/>
    </location>
</feature>
<dbReference type="Gene3D" id="1.10.10.60">
    <property type="entry name" value="Homeodomain-like"/>
    <property type="match status" value="2"/>
</dbReference>
<protein>
    <submittedName>
        <fullName evidence="6">AraC-type DNA-binding protein</fullName>
    </submittedName>
</protein>
<dbReference type="eggNOG" id="COG4977">
    <property type="taxonomic scope" value="Bacteria"/>
</dbReference>
<dbReference type="SUPFAM" id="SSF46689">
    <property type="entry name" value="Homeodomain-like"/>
    <property type="match status" value="1"/>
</dbReference>
<feature type="transmembrane region" description="Helical" evidence="4">
    <location>
        <begin position="164"/>
        <end position="181"/>
    </location>
</feature>
<dbReference type="PROSITE" id="PS00041">
    <property type="entry name" value="HTH_ARAC_FAMILY_1"/>
    <property type="match status" value="1"/>
</dbReference>
<keyword evidence="4" id="KW-0472">Membrane</keyword>
<evidence type="ECO:0000256" key="2">
    <source>
        <dbReference type="ARBA" id="ARBA00023125"/>
    </source>
</evidence>
<keyword evidence="3" id="KW-0804">Transcription</keyword>
<organism evidence="6 7">
    <name type="scientific">Bacteroides stercorirosoris</name>
    <dbReference type="NCBI Taxonomy" id="871324"/>
    <lineage>
        <taxon>Bacteria</taxon>
        <taxon>Pseudomonadati</taxon>
        <taxon>Bacteroidota</taxon>
        <taxon>Bacteroidia</taxon>
        <taxon>Bacteroidales</taxon>
        <taxon>Bacteroidaceae</taxon>
        <taxon>Bacteroides</taxon>
    </lineage>
</organism>
<keyword evidence="1" id="KW-0805">Transcription regulation</keyword>
<evidence type="ECO:0000259" key="5">
    <source>
        <dbReference type="PROSITE" id="PS01124"/>
    </source>
</evidence>
<evidence type="ECO:0000313" key="6">
    <source>
        <dbReference type="EMBL" id="SHI34193.1"/>
    </source>
</evidence>
<dbReference type="InterPro" id="IPR018060">
    <property type="entry name" value="HTH_AraC"/>
</dbReference>
<evidence type="ECO:0000313" key="7">
    <source>
        <dbReference type="Proteomes" id="UP000184192"/>
    </source>
</evidence>
<proteinExistence type="predicted"/>
<dbReference type="AlphaFoldDB" id="A0A1M6ADD0"/>
<dbReference type="SMART" id="SM00342">
    <property type="entry name" value="HTH_ARAC"/>
    <property type="match status" value="1"/>
</dbReference>
<name>A0A1M6ADD0_9BACE</name>
<dbReference type="Proteomes" id="UP000184192">
    <property type="component" value="Unassembled WGS sequence"/>
</dbReference>
<feature type="transmembrane region" description="Helical" evidence="4">
    <location>
        <begin position="38"/>
        <end position="57"/>
    </location>
</feature>
<keyword evidence="7" id="KW-1185">Reference proteome</keyword>
<dbReference type="InterPro" id="IPR018062">
    <property type="entry name" value="HTH_AraC-typ_CS"/>
</dbReference>
<keyword evidence="2 6" id="KW-0238">DNA-binding</keyword>
<dbReference type="PANTHER" id="PTHR43280">
    <property type="entry name" value="ARAC-FAMILY TRANSCRIPTIONAL REGULATOR"/>
    <property type="match status" value="1"/>
</dbReference>
<dbReference type="PRINTS" id="PR00032">
    <property type="entry name" value="HTHARAC"/>
</dbReference>
<gene>
    <name evidence="6" type="ORF">SAMN05444350_101180</name>
</gene>
<dbReference type="InterPro" id="IPR009057">
    <property type="entry name" value="Homeodomain-like_sf"/>
</dbReference>
<dbReference type="GeneID" id="92710431"/>
<dbReference type="PANTHER" id="PTHR43280:SF2">
    <property type="entry name" value="HTH-TYPE TRANSCRIPTIONAL REGULATOR EXSA"/>
    <property type="match status" value="1"/>
</dbReference>
<keyword evidence="4" id="KW-1133">Transmembrane helix</keyword>
<feature type="transmembrane region" description="Helical" evidence="4">
    <location>
        <begin position="98"/>
        <end position="118"/>
    </location>
</feature>
<feature type="transmembrane region" description="Helical" evidence="4">
    <location>
        <begin position="6"/>
        <end position="26"/>
    </location>
</feature>
<evidence type="ECO:0000256" key="4">
    <source>
        <dbReference type="SAM" id="Phobius"/>
    </source>
</evidence>
<evidence type="ECO:0000256" key="3">
    <source>
        <dbReference type="ARBA" id="ARBA00023163"/>
    </source>
</evidence>
<dbReference type="RefSeq" id="WP_025830518.1">
    <property type="nucleotide sequence ID" value="NZ_FQZN01000001.1"/>
</dbReference>
<reference evidence="7" key="1">
    <citation type="submission" date="2016-11" db="EMBL/GenBank/DDBJ databases">
        <authorList>
            <person name="Varghese N."/>
            <person name="Submissions S."/>
        </authorList>
    </citation>
    <scope>NUCLEOTIDE SEQUENCE [LARGE SCALE GENOMIC DNA]</scope>
    <source>
        <strain evidence="7">DSM 26884</strain>
    </source>
</reference>
<feature type="transmembrane region" description="Helical" evidence="4">
    <location>
        <begin position="124"/>
        <end position="143"/>
    </location>
</feature>
<feature type="transmembrane region" description="Helical" evidence="4">
    <location>
        <begin position="69"/>
        <end position="89"/>
    </location>
</feature>
<dbReference type="EMBL" id="FQZN01000001">
    <property type="protein sequence ID" value="SHI34193.1"/>
    <property type="molecule type" value="Genomic_DNA"/>
</dbReference>
<sequence>MEGFNVSYFMNGAAFMFFGYASFRLLANKPRSRIQSILGMTLAFWALLEFKDILLYFPSLKTERLVNSLLFVDGWAVAACSFYLLELIAPRWLNWRRVAVLFSPYIAFTIVYLCTFYSPVFPFYFGFILVYSLVIVLIVTFGARRYQRYIRNNYSYSEHIDVAWLKKATLILAICLMTWIYTSMHITGWGDAIYYLSSIVLWFVIIYYSAYQITVPMPNNLSGNLLATAPQEENENDCYTEQDNGFSHAFKEELQKVMEEQQLYLNPKLTIGDVANAIGTNRTYLSSYFNHQLNTTFYDYINNLRIEKASKKLLSVYPYTMNIDEIAECSGFNSTSTFRRAFLKNTGMTPLQYRKSIQE</sequence>
<dbReference type="GO" id="GO:0043565">
    <property type="term" value="F:sequence-specific DNA binding"/>
    <property type="evidence" value="ECO:0007669"/>
    <property type="project" value="InterPro"/>
</dbReference>
<keyword evidence="4" id="KW-0812">Transmembrane</keyword>
<dbReference type="Pfam" id="PF12833">
    <property type="entry name" value="HTH_18"/>
    <property type="match status" value="1"/>
</dbReference>
<dbReference type="PROSITE" id="PS01124">
    <property type="entry name" value="HTH_ARAC_FAMILY_2"/>
    <property type="match status" value="1"/>
</dbReference>
<dbReference type="GO" id="GO:0003700">
    <property type="term" value="F:DNA-binding transcription factor activity"/>
    <property type="evidence" value="ECO:0007669"/>
    <property type="project" value="InterPro"/>
</dbReference>
<evidence type="ECO:0000256" key="1">
    <source>
        <dbReference type="ARBA" id="ARBA00023015"/>
    </source>
</evidence>
<dbReference type="InterPro" id="IPR020449">
    <property type="entry name" value="Tscrpt_reg_AraC-type_HTH"/>
</dbReference>